<evidence type="ECO:0000256" key="2">
    <source>
        <dbReference type="ARBA" id="ARBA00023043"/>
    </source>
</evidence>
<feature type="repeat" description="ANK" evidence="3">
    <location>
        <begin position="122"/>
        <end position="154"/>
    </location>
</feature>
<reference evidence="6" key="1">
    <citation type="journal article" date="2013" name="Genome Announc.">
        <title>Draft genome sequence of the grapevine dieback fungus Eutypa lata UCR-EL1.</title>
        <authorList>
            <person name="Blanco-Ulate B."/>
            <person name="Rolshausen P.E."/>
            <person name="Cantu D."/>
        </authorList>
    </citation>
    <scope>NUCLEOTIDE SEQUENCE [LARGE SCALE GENOMIC DNA]</scope>
    <source>
        <strain evidence="6">UCR-EL1</strain>
    </source>
</reference>
<dbReference type="KEGG" id="ela:UCREL1_1557"/>
<dbReference type="Pfam" id="PF12796">
    <property type="entry name" value="Ank_2"/>
    <property type="match status" value="1"/>
</dbReference>
<dbReference type="PANTHER" id="PTHR24198">
    <property type="entry name" value="ANKYRIN REPEAT AND PROTEIN KINASE DOMAIN-CONTAINING PROTEIN"/>
    <property type="match status" value="1"/>
</dbReference>
<dbReference type="InterPro" id="IPR002110">
    <property type="entry name" value="Ankyrin_rpt"/>
</dbReference>
<accession>M7TNB3</accession>
<dbReference type="PROSITE" id="PS50297">
    <property type="entry name" value="ANK_REP_REGION"/>
    <property type="match status" value="3"/>
</dbReference>
<feature type="repeat" description="ANK" evidence="3">
    <location>
        <begin position="158"/>
        <end position="191"/>
    </location>
</feature>
<name>M7TNB3_EUTLA</name>
<protein>
    <submittedName>
        <fullName evidence="5">Putative 26s proteasome non-atpase regulatory subunit 10 isoform 1 protein</fullName>
    </submittedName>
</protein>
<sequence length="521" mass="59681">MSSNAVIVHPQRRNIFDRLPNEMIVKIAESMGPEDRATFSMFSSRTNRVVGDRRYDDNVREGELSLVRVAAQAGNIEILERLERLARDDVVNWNVLPPTNPDIQDVDMDDVEWIDFLDDDADGWTALHIAAAFGNENIINFLWERGVPIDTPDTTMPIGLTPLFYAAHSENADEMLPILQAYGADIDALVYERSEPLIAYVIREGRYQTAVSLLRAGANHMYEDHHQKTLLHLCCQADPSGTDPDDWYELINQLISMEVDATGVDDRGFTPLHYAVQRQHGWDIRPYSLLIEAGASIDKDTNNEGETVFALLCKAGYTSSQAVQRLDRVIARWKIDLEQEDDKKATCLYRALENSLHQLKDSLPMKVANTLLRHGASPDDHFEWFIKMPGSEALSNLLAYHGAMDGYSEANMEGLYDSALESGDQEFVSRVFDNWLDRYEGYADEWYYAWVRRKRGLDTDDEEQYDDEEEEEKDDEDNEDNEDDEDDEGNEDDEDDENAEDDEDNEDNEDDEDNEENEDEK</sequence>
<dbReference type="GO" id="GO:0000502">
    <property type="term" value="C:proteasome complex"/>
    <property type="evidence" value="ECO:0007669"/>
    <property type="project" value="UniProtKB-KW"/>
</dbReference>
<organism evidence="5 6">
    <name type="scientific">Eutypa lata (strain UCR-EL1)</name>
    <name type="common">Grapevine dieback disease fungus</name>
    <name type="synonym">Eutypa armeniacae</name>
    <dbReference type="NCBI Taxonomy" id="1287681"/>
    <lineage>
        <taxon>Eukaryota</taxon>
        <taxon>Fungi</taxon>
        <taxon>Dikarya</taxon>
        <taxon>Ascomycota</taxon>
        <taxon>Pezizomycotina</taxon>
        <taxon>Sordariomycetes</taxon>
        <taxon>Xylariomycetidae</taxon>
        <taxon>Xylariales</taxon>
        <taxon>Diatrypaceae</taxon>
        <taxon>Eutypa</taxon>
    </lineage>
</organism>
<keyword evidence="1" id="KW-0677">Repeat</keyword>
<dbReference type="HOGENOM" id="CLU_522775_0_0_1"/>
<gene>
    <name evidence="5" type="ORF">UCREL1_1557</name>
</gene>
<evidence type="ECO:0000313" key="5">
    <source>
        <dbReference type="EMBL" id="EMR71401.1"/>
    </source>
</evidence>
<proteinExistence type="predicted"/>
<keyword evidence="6" id="KW-1185">Reference proteome</keyword>
<evidence type="ECO:0000313" key="6">
    <source>
        <dbReference type="Proteomes" id="UP000012174"/>
    </source>
</evidence>
<feature type="region of interest" description="Disordered" evidence="4">
    <location>
        <begin position="459"/>
        <end position="521"/>
    </location>
</feature>
<dbReference type="Pfam" id="PF00023">
    <property type="entry name" value="Ank"/>
    <property type="match status" value="1"/>
</dbReference>
<evidence type="ECO:0000256" key="4">
    <source>
        <dbReference type="SAM" id="MobiDB-lite"/>
    </source>
</evidence>
<dbReference type="AlphaFoldDB" id="M7TNB3"/>
<dbReference type="Proteomes" id="UP000012174">
    <property type="component" value="Unassembled WGS sequence"/>
</dbReference>
<evidence type="ECO:0000256" key="1">
    <source>
        <dbReference type="ARBA" id="ARBA00022737"/>
    </source>
</evidence>
<dbReference type="PROSITE" id="PS50088">
    <property type="entry name" value="ANK_REPEAT"/>
    <property type="match status" value="3"/>
</dbReference>
<dbReference type="PANTHER" id="PTHR24198:SF165">
    <property type="entry name" value="ANKYRIN REPEAT-CONTAINING PROTEIN-RELATED"/>
    <property type="match status" value="1"/>
</dbReference>
<dbReference type="Gene3D" id="1.25.40.20">
    <property type="entry name" value="Ankyrin repeat-containing domain"/>
    <property type="match status" value="1"/>
</dbReference>
<dbReference type="STRING" id="1287681.M7TNB3"/>
<keyword evidence="5" id="KW-0647">Proteasome</keyword>
<evidence type="ECO:0000256" key="3">
    <source>
        <dbReference type="PROSITE-ProRule" id="PRU00023"/>
    </source>
</evidence>
<dbReference type="EMBL" id="KB705645">
    <property type="protein sequence ID" value="EMR71401.1"/>
    <property type="molecule type" value="Genomic_DNA"/>
</dbReference>
<keyword evidence="2 3" id="KW-0040">ANK repeat</keyword>
<dbReference type="OrthoDB" id="4759583at2759"/>
<dbReference type="eggNOG" id="KOG4412">
    <property type="taxonomic scope" value="Eukaryota"/>
</dbReference>
<dbReference type="SMART" id="SM00248">
    <property type="entry name" value="ANK"/>
    <property type="match status" value="6"/>
</dbReference>
<dbReference type="InterPro" id="IPR036770">
    <property type="entry name" value="Ankyrin_rpt-contain_sf"/>
</dbReference>
<feature type="repeat" description="ANK" evidence="3">
    <location>
        <begin position="267"/>
        <end position="302"/>
    </location>
</feature>
<dbReference type="SUPFAM" id="SSF48403">
    <property type="entry name" value="Ankyrin repeat"/>
    <property type="match status" value="1"/>
</dbReference>